<feature type="signal peptide" evidence="12">
    <location>
        <begin position="1"/>
        <end position="18"/>
    </location>
</feature>
<dbReference type="STRING" id="8005.ENSEEEP00000016865"/>
<dbReference type="InterPro" id="IPR013783">
    <property type="entry name" value="Ig-like_fold"/>
</dbReference>
<evidence type="ECO:0000256" key="2">
    <source>
        <dbReference type="ARBA" id="ARBA00004613"/>
    </source>
</evidence>
<keyword evidence="4" id="KW-0964">Secreted</keyword>
<sequence length="119" mass="13681">LDFLFSLLFISIYIYFIAEIQLDQSPAVAKRHGEHVKITCRINGYSMTSYNIHWIRQKPGKALEWIGWMNTGNNAATYADSMKGRFSMIEDVPSSTQYLEAKSLTTEDTAVYYCARQTH</sequence>
<evidence type="ECO:0000256" key="10">
    <source>
        <dbReference type="ARBA" id="ARBA00023319"/>
    </source>
</evidence>
<reference evidence="14" key="4">
    <citation type="submission" date="2025-08" db="UniProtKB">
        <authorList>
            <consortium name="Ensembl"/>
        </authorList>
    </citation>
    <scope>IDENTIFICATION</scope>
</reference>
<protein>
    <recommendedName>
        <fullName evidence="13">Ig-like domain-containing protein</fullName>
    </recommendedName>
</protein>
<accession>A0A4W4EY73</accession>
<dbReference type="Pfam" id="PF07686">
    <property type="entry name" value="V-set"/>
    <property type="match status" value="1"/>
</dbReference>
<keyword evidence="10" id="KW-0393">Immunoglobulin domain</keyword>
<dbReference type="InterPro" id="IPR036179">
    <property type="entry name" value="Ig-like_dom_sf"/>
</dbReference>
<dbReference type="GO" id="GO:0019814">
    <property type="term" value="C:immunoglobulin complex"/>
    <property type="evidence" value="ECO:0007669"/>
    <property type="project" value="UniProtKB-KW"/>
</dbReference>
<evidence type="ECO:0000259" key="13">
    <source>
        <dbReference type="PROSITE" id="PS50835"/>
    </source>
</evidence>
<evidence type="ECO:0000256" key="5">
    <source>
        <dbReference type="ARBA" id="ARBA00022729"/>
    </source>
</evidence>
<dbReference type="Ensembl" id="ENSEEET00000017057.2">
    <property type="protein sequence ID" value="ENSEEEP00000016865.2"/>
    <property type="gene ID" value="ENSEEEG00000008355.2"/>
</dbReference>
<name>A0A4W4EY73_ELEEL</name>
<reference evidence="15" key="2">
    <citation type="journal article" date="2017" name="Sci. Adv.">
        <title>A tail of two voltages: Proteomic comparison of the three electric organs of the electric eel.</title>
        <authorList>
            <person name="Traeger L.L."/>
            <person name="Sabat G."/>
            <person name="Barrett-Wilt G.A."/>
            <person name="Wells G.B."/>
            <person name="Sussman M.R."/>
        </authorList>
    </citation>
    <scope>NUCLEOTIDE SEQUENCE [LARGE SCALE GENOMIC DNA]</scope>
</reference>
<keyword evidence="5 12" id="KW-0732">Signal</keyword>
<dbReference type="SMART" id="SM00406">
    <property type="entry name" value="IGv"/>
    <property type="match status" value="1"/>
</dbReference>
<dbReference type="FunFam" id="2.60.40.10:FF:001072">
    <property type="entry name" value="Immunoglobulin heavy variable V1-24"/>
    <property type="match status" value="1"/>
</dbReference>
<evidence type="ECO:0000256" key="12">
    <source>
        <dbReference type="SAM" id="SignalP"/>
    </source>
</evidence>
<keyword evidence="11" id="KW-1280">Immunoglobulin</keyword>
<reference evidence="15" key="1">
    <citation type="journal article" date="2014" name="Science">
        <title>Nonhuman genetics. Genomic basis for the convergent evolution of electric organs.</title>
        <authorList>
            <person name="Gallant J.R."/>
            <person name="Traeger L.L."/>
            <person name="Volkening J.D."/>
            <person name="Moffett H."/>
            <person name="Chen P.H."/>
            <person name="Novina C.D."/>
            <person name="Phillips G.N.Jr."/>
            <person name="Anand R."/>
            <person name="Wells G.B."/>
            <person name="Pinch M."/>
            <person name="Guth R."/>
            <person name="Unguez G.A."/>
            <person name="Albert J.S."/>
            <person name="Zakon H.H."/>
            <person name="Samanta M.P."/>
            <person name="Sussman M.R."/>
        </authorList>
    </citation>
    <scope>NUCLEOTIDE SEQUENCE [LARGE SCALE GENOMIC DNA]</scope>
</reference>
<evidence type="ECO:0000256" key="11">
    <source>
        <dbReference type="ARBA" id="ARBA00043265"/>
    </source>
</evidence>
<evidence type="ECO:0000256" key="1">
    <source>
        <dbReference type="ARBA" id="ARBA00004236"/>
    </source>
</evidence>
<keyword evidence="3" id="KW-1003">Cell membrane</keyword>
<dbReference type="GeneTree" id="ENSGT00940000163849"/>
<keyword evidence="7" id="KW-1064">Adaptive immunity</keyword>
<evidence type="ECO:0000256" key="3">
    <source>
        <dbReference type="ARBA" id="ARBA00022475"/>
    </source>
</evidence>
<keyword evidence="9" id="KW-1015">Disulfide bond</keyword>
<organism evidence="14 15">
    <name type="scientific">Electrophorus electricus</name>
    <name type="common">Electric eel</name>
    <name type="synonym">Gymnotus electricus</name>
    <dbReference type="NCBI Taxonomy" id="8005"/>
    <lineage>
        <taxon>Eukaryota</taxon>
        <taxon>Metazoa</taxon>
        <taxon>Chordata</taxon>
        <taxon>Craniata</taxon>
        <taxon>Vertebrata</taxon>
        <taxon>Euteleostomi</taxon>
        <taxon>Actinopterygii</taxon>
        <taxon>Neopterygii</taxon>
        <taxon>Teleostei</taxon>
        <taxon>Ostariophysi</taxon>
        <taxon>Gymnotiformes</taxon>
        <taxon>Gymnotoidei</taxon>
        <taxon>Gymnotidae</taxon>
        <taxon>Electrophorus</taxon>
    </lineage>
</organism>
<evidence type="ECO:0000256" key="9">
    <source>
        <dbReference type="ARBA" id="ARBA00023157"/>
    </source>
</evidence>
<comment type="subcellular location">
    <subcellularLocation>
        <location evidence="1">Cell membrane</location>
    </subcellularLocation>
    <subcellularLocation>
        <location evidence="2">Secreted</location>
    </subcellularLocation>
</comment>
<dbReference type="InterPro" id="IPR007110">
    <property type="entry name" value="Ig-like_dom"/>
</dbReference>
<keyword evidence="15" id="KW-1185">Reference proteome</keyword>
<dbReference type="InterPro" id="IPR013106">
    <property type="entry name" value="Ig_V-set"/>
</dbReference>
<dbReference type="Gene3D" id="2.60.40.10">
    <property type="entry name" value="Immunoglobulins"/>
    <property type="match status" value="1"/>
</dbReference>
<reference evidence="14" key="5">
    <citation type="submission" date="2025-09" db="UniProtKB">
        <authorList>
            <consortium name="Ensembl"/>
        </authorList>
    </citation>
    <scope>IDENTIFICATION</scope>
</reference>
<dbReference type="InterPro" id="IPR050199">
    <property type="entry name" value="IgHV"/>
</dbReference>
<dbReference type="OMA" id="DWISHQR"/>
<dbReference type="GO" id="GO:0005576">
    <property type="term" value="C:extracellular region"/>
    <property type="evidence" value="ECO:0007669"/>
    <property type="project" value="UniProtKB-SubCell"/>
</dbReference>
<evidence type="ECO:0000256" key="4">
    <source>
        <dbReference type="ARBA" id="ARBA00022525"/>
    </source>
</evidence>
<keyword evidence="6" id="KW-0391">Immunity</keyword>
<dbReference type="PANTHER" id="PTHR23266">
    <property type="entry name" value="IMMUNOGLOBULIN HEAVY CHAIN"/>
    <property type="match status" value="1"/>
</dbReference>
<dbReference type="GO" id="GO:0005886">
    <property type="term" value="C:plasma membrane"/>
    <property type="evidence" value="ECO:0007669"/>
    <property type="project" value="UniProtKB-SubCell"/>
</dbReference>
<evidence type="ECO:0000313" key="14">
    <source>
        <dbReference type="Ensembl" id="ENSEEEP00000016865.2"/>
    </source>
</evidence>
<dbReference type="AlphaFoldDB" id="A0A4W4EY73"/>
<evidence type="ECO:0000256" key="6">
    <source>
        <dbReference type="ARBA" id="ARBA00022859"/>
    </source>
</evidence>
<reference evidence="14" key="3">
    <citation type="submission" date="2020-05" db="EMBL/GenBank/DDBJ databases">
        <title>Electrophorus electricus (electric eel) genome, fEleEle1, primary haplotype.</title>
        <authorList>
            <person name="Myers G."/>
            <person name="Meyer A."/>
            <person name="Fedrigo O."/>
            <person name="Formenti G."/>
            <person name="Rhie A."/>
            <person name="Tracey A."/>
            <person name="Sims Y."/>
            <person name="Jarvis E.D."/>
        </authorList>
    </citation>
    <scope>NUCLEOTIDE SEQUENCE [LARGE SCALE GENOMIC DNA]</scope>
</reference>
<evidence type="ECO:0000313" key="15">
    <source>
        <dbReference type="Proteomes" id="UP000314983"/>
    </source>
</evidence>
<dbReference type="PROSITE" id="PS50835">
    <property type="entry name" value="IG_LIKE"/>
    <property type="match status" value="1"/>
</dbReference>
<dbReference type="GO" id="GO:0002250">
    <property type="term" value="P:adaptive immune response"/>
    <property type="evidence" value="ECO:0007669"/>
    <property type="project" value="UniProtKB-KW"/>
</dbReference>
<dbReference type="Proteomes" id="UP000314983">
    <property type="component" value="Chromosome 1"/>
</dbReference>
<dbReference type="SUPFAM" id="SSF48726">
    <property type="entry name" value="Immunoglobulin"/>
    <property type="match status" value="1"/>
</dbReference>
<proteinExistence type="predicted"/>
<evidence type="ECO:0000256" key="8">
    <source>
        <dbReference type="ARBA" id="ARBA00023136"/>
    </source>
</evidence>
<feature type="chain" id="PRO_5044302645" description="Ig-like domain-containing protein" evidence="12">
    <location>
        <begin position="19"/>
        <end position="119"/>
    </location>
</feature>
<keyword evidence="8" id="KW-0472">Membrane</keyword>
<feature type="domain" description="Ig-like" evidence="13">
    <location>
        <begin position="33"/>
        <end position="119"/>
    </location>
</feature>
<evidence type="ECO:0000256" key="7">
    <source>
        <dbReference type="ARBA" id="ARBA00023130"/>
    </source>
</evidence>